<dbReference type="SUPFAM" id="SSF46955">
    <property type="entry name" value="Putative DNA-binding domain"/>
    <property type="match status" value="1"/>
</dbReference>
<proteinExistence type="predicted"/>
<reference evidence="4" key="1">
    <citation type="submission" date="2017-03" db="EMBL/GenBank/DDBJ databases">
        <title>Novel pathways for hydrocarbon cycling and metabolic interdependencies in hydrothermal sediment communities.</title>
        <authorList>
            <person name="Dombrowski N."/>
            <person name="Seitz K."/>
            <person name="Teske A."/>
            <person name="Baker B."/>
        </authorList>
    </citation>
    <scope>NUCLEOTIDE SEQUENCE [LARGE SCALE GENOMIC DNA]</scope>
</reference>
<dbReference type="InterPro" id="IPR009061">
    <property type="entry name" value="DNA-bd_dom_put_sf"/>
</dbReference>
<feature type="domain" description="HTH merR-type" evidence="2">
    <location>
        <begin position="11"/>
        <end position="80"/>
    </location>
</feature>
<dbReference type="InterPro" id="IPR000551">
    <property type="entry name" value="MerR-type_HTH_dom"/>
</dbReference>
<dbReference type="GO" id="GO:0003677">
    <property type="term" value="F:DNA binding"/>
    <property type="evidence" value="ECO:0007669"/>
    <property type="project" value="UniProtKB-KW"/>
</dbReference>
<evidence type="ECO:0000313" key="4">
    <source>
        <dbReference type="Proteomes" id="UP000192520"/>
    </source>
</evidence>
<dbReference type="PROSITE" id="PS50937">
    <property type="entry name" value="HTH_MERR_2"/>
    <property type="match status" value="1"/>
</dbReference>
<dbReference type="PANTHER" id="PTHR30204">
    <property type="entry name" value="REDOX-CYCLING DRUG-SENSING TRANSCRIPTIONAL ACTIVATOR SOXR"/>
    <property type="match status" value="1"/>
</dbReference>
<protein>
    <recommendedName>
        <fullName evidence="2">HTH merR-type domain-containing protein</fullName>
    </recommendedName>
</protein>
<dbReference type="Gene3D" id="1.10.1660.10">
    <property type="match status" value="1"/>
</dbReference>
<dbReference type="STRING" id="1968527.B5M47_00305"/>
<gene>
    <name evidence="3" type="ORF">B5M47_00305</name>
</gene>
<dbReference type="SMART" id="SM00422">
    <property type="entry name" value="HTH_MERR"/>
    <property type="match status" value="1"/>
</dbReference>
<sequence>MTGRKISNKPLFSISVAADLAGLHPRTLMLYESKGVLTPYRTGTNRRLYSPKNIMEIKFIQFLTQEKGINLAGVKTLLKAFNLCRKQNFNLKKELFPDYKEESPL</sequence>
<dbReference type="Pfam" id="PF13411">
    <property type="entry name" value="MerR_1"/>
    <property type="match status" value="1"/>
</dbReference>
<dbReference type="AlphaFoldDB" id="A0A1W9NZI4"/>
<evidence type="ECO:0000256" key="1">
    <source>
        <dbReference type="ARBA" id="ARBA00023125"/>
    </source>
</evidence>
<dbReference type="GO" id="GO:0003700">
    <property type="term" value="F:DNA-binding transcription factor activity"/>
    <property type="evidence" value="ECO:0007669"/>
    <property type="project" value="InterPro"/>
</dbReference>
<organism evidence="3 4">
    <name type="scientific">candidate division CPR3 bacterium 4484_211</name>
    <dbReference type="NCBI Taxonomy" id="1968527"/>
    <lineage>
        <taxon>Bacteria</taxon>
        <taxon>Bacteria division CPR3</taxon>
    </lineage>
</organism>
<accession>A0A1W9NZI4</accession>
<evidence type="ECO:0000313" key="3">
    <source>
        <dbReference type="EMBL" id="OQX51538.1"/>
    </source>
</evidence>
<dbReference type="InterPro" id="IPR047057">
    <property type="entry name" value="MerR_fam"/>
</dbReference>
<name>A0A1W9NZI4_UNCC3</name>
<keyword evidence="1" id="KW-0238">DNA-binding</keyword>
<dbReference type="EMBL" id="MZGJ01000002">
    <property type="protein sequence ID" value="OQX51538.1"/>
    <property type="molecule type" value="Genomic_DNA"/>
</dbReference>
<dbReference type="Proteomes" id="UP000192520">
    <property type="component" value="Unassembled WGS sequence"/>
</dbReference>
<evidence type="ECO:0000259" key="2">
    <source>
        <dbReference type="PROSITE" id="PS50937"/>
    </source>
</evidence>
<dbReference type="PANTHER" id="PTHR30204:SF58">
    <property type="entry name" value="HTH-TYPE TRANSCRIPTIONAL REGULATOR YFMP"/>
    <property type="match status" value="1"/>
</dbReference>
<comment type="caution">
    <text evidence="3">The sequence shown here is derived from an EMBL/GenBank/DDBJ whole genome shotgun (WGS) entry which is preliminary data.</text>
</comment>